<dbReference type="PANTHER" id="PTHR11707">
    <property type="entry name" value="L-ASPARAGINASE"/>
    <property type="match status" value="1"/>
</dbReference>
<protein>
    <recommendedName>
        <fullName evidence="1">asparaginase</fullName>
        <ecNumber evidence="1">3.5.1.1</ecNumber>
    </recommendedName>
</protein>
<dbReference type="InterPro" id="IPR006034">
    <property type="entry name" value="Asparaginase/glutaminase-like"/>
</dbReference>
<dbReference type="PROSITE" id="PS00917">
    <property type="entry name" value="ASN_GLN_ASE_2"/>
    <property type="match status" value="1"/>
</dbReference>
<dbReference type="InterPro" id="IPR037152">
    <property type="entry name" value="L-asparaginase_N_sf"/>
</dbReference>
<dbReference type="Gene3D" id="3.40.50.1170">
    <property type="entry name" value="L-asparaginase, N-terminal domain"/>
    <property type="match status" value="1"/>
</dbReference>
<dbReference type="PIRSF" id="PIRSF500176">
    <property type="entry name" value="L_ASNase"/>
    <property type="match status" value="1"/>
</dbReference>
<dbReference type="SMART" id="SM00870">
    <property type="entry name" value="Asparaginase"/>
    <property type="match status" value="1"/>
</dbReference>
<dbReference type="EMBL" id="LFZO01000059">
    <property type="protein sequence ID" value="KXT15393.1"/>
    <property type="molecule type" value="Genomic_DNA"/>
</dbReference>
<dbReference type="EC" id="3.5.1.1" evidence="1"/>
<name>A0A139IKT9_9PEZI</name>
<feature type="compositionally biased region" description="Basic residues" evidence="4">
    <location>
        <begin position="470"/>
        <end position="483"/>
    </location>
</feature>
<accession>A0A139IKT9</accession>
<keyword evidence="8" id="KW-1185">Reference proteome</keyword>
<proteinExistence type="predicted"/>
<keyword evidence="2" id="KW-0378">Hydrolase</keyword>
<sequence>MASGIYRLLSFVSANRRSYRNHGATTPPQDDNTREPSILLIVAGGTICMQDTPSGLTTSKLFLDECLRPNPTYNDGTPVPTTKITDEHGVSREAPSLRLPRDRSGANVKCTVLEFDPLLDSSTAHAPTWNQLAQTIRSNEANFDAFVICHGTDTLGYTSAALSFMLMPNLQKTVVLTGAQRSMFFADSDGSDNLLGSIVLASHLRIPEVCVFFGHKLLRGTRITKISASSYSGFESPNAGPLATVSETGIVVHWDNLLHPEDTAASTASKKVPKMDSRKVVVLKTYPGVTSEVVDAILSPPRVRGVVLETFGAGNMPLNIIPSLQKAVQRGVVIVNITQCLHGSVSDSYEPARKLVEAGIQLGHDMTTEAAYTKMVYLWSCEGATSEIVAKSISENIEGELTPPETTIATGGPFSIAQLPIRYERTVPGRLGLGLGNWPSDSSLENSRSKRKHSHGDVSPPRASQEFGRSRRGNRGRKLIATE</sequence>
<reference evidence="7 8" key="1">
    <citation type="submission" date="2015-07" db="EMBL/GenBank/DDBJ databases">
        <title>Comparative genomics of the Sigatoka disease complex on banana suggests a link between parallel evolutionary changes in Pseudocercospora fijiensis and Pseudocercospora eumusae and increased virulence on the banana host.</title>
        <authorList>
            <person name="Chang T.-C."/>
            <person name="Salvucci A."/>
            <person name="Crous P.W."/>
            <person name="Stergiopoulos I."/>
        </authorList>
    </citation>
    <scope>NUCLEOTIDE SEQUENCE [LARGE SCALE GENOMIC DNA]</scope>
    <source>
        <strain evidence="7 8">CBS 116634</strain>
    </source>
</reference>
<feature type="domain" description="Asparaginase/glutaminase C-terminal" evidence="6">
    <location>
        <begin position="279"/>
        <end position="387"/>
    </location>
</feature>
<dbReference type="InterPro" id="IPR041725">
    <property type="entry name" value="L-asparaginase_I"/>
</dbReference>
<dbReference type="FunFam" id="3.40.50.40:FF:000001">
    <property type="entry name" value="L-asparaginase 1"/>
    <property type="match status" value="1"/>
</dbReference>
<evidence type="ECO:0000259" key="5">
    <source>
        <dbReference type="Pfam" id="PF00710"/>
    </source>
</evidence>
<feature type="region of interest" description="Disordered" evidence="4">
    <location>
        <begin position="434"/>
        <end position="483"/>
    </location>
</feature>
<dbReference type="Pfam" id="PF00710">
    <property type="entry name" value="Asparaginase"/>
    <property type="match status" value="1"/>
</dbReference>
<organism evidence="7 8">
    <name type="scientific">Pseudocercospora musae</name>
    <dbReference type="NCBI Taxonomy" id="113226"/>
    <lineage>
        <taxon>Eukaryota</taxon>
        <taxon>Fungi</taxon>
        <taxon>Dikarya</taxon>
        <taxon>Ascomycota</taxon>
        <taxon>Pezizomycotina</taxon>
        <taxon>Dothideomycetes</taxon>
        <taxon>Dothideomycetidae</taxon>
        <taxon>Mycosphaerellales</taxon>
        <taxon>Mycosphaerellaceae</taxon>
        <taxon>Pseudocercospora</taxon>
    </lineage>
</organism>
<dbReference type="InterPro" id="IPR027475">
    <property type="entry name" value="Asparaginase/glutaminase_AS2"/>
</dbReference>
<evidence type="ECO:0000256" key="3">
    <source>
        <dbReference type="PROSITE-ProRule" id="PRU10100"/>
    </source>
</evidence>
<dbReference type="Proteomes" id="UP000073492">
    <property type="component" value="Unassembled WGS sequence"/>
</dbReference>
<dbReference type="PANTHER" id="PTHR11707:SF28">
    <property type="entry name" value="60 KDA LYSOPHOSPHOLIPASE"/>
    <property type="match status" value="1"/>
</dbReference>
<dbReference type="InterPro" id="IPR027474">
    <property type="entry name" value="L-asparaginase_N"/>
</dbReference>
<dbReference type="PRINTS" id="PR00139">
    <property type="entry name" value="ASNGLNASE"/>
</dbReference>
<evidence type="ECO:0000313" key="7">
    <source>
        <dbReference type="EMBL" id="KXT15393.1"/>
    </source>
</evidence>
<dbReference type="GO" id="GO:0009066">
    <property type="term" value="P:aspartate family amino acid metabolic process"/>
    <property type="evidence" value="ECO:0007669"/>
    <property type="project" value="UniProtKB-ARBA"/>
</dbReference>
<evidence type="ECO:0000313" key="8">
    <source>
        <dbReference type="Proteomes" id="UP000073492"/>
    </source>
</evidence>
<comment type="caution">
    <text evidence="7">The sequence shown here is derived from an EMBL/GenBank/DDBJ whole genome shotgun (WGS) entry which is preliminary data.</text>
</comment>
<dbReference type="PIRSF" id="PIRSF001220">
    <property type="entry name" value="L-ASNase_gatD"/>
    <property type="match status" value="1"/>
</dbReference>
<gene>
    <name evidence="7" type="ORF">AC579_2210</name>
</gene>
<dbReference type="AlphaFoldDB" id="A0A139IKT9"/>
<dbReference type="GO" id="GO:0004067">
    <property type="term" value="F:asparaginase activity"/>
    <property type="evidence" value="ECO:0007669"/>
    <property type="project" value="UniProtKB-UniRule"/>
</dbReference>
<dbReference type="SUPFAM" id="SSF53774">
    <property type="entry name" value="Glutaminase/Asparaginase"/>
    <property type="match status" value="1"/>
</dbReference>
<dbReference type="CDD" id="cd08963">
    <property type="entry name" value="L-asparaginase_I"/>
    <property type="match status" value="1"/>
</dbReference>
<feature type="domain" description="L-asparaginase N-terminal" evidence="5">
    <location>
        <begin position="38"/>
        <end position="255"/>
    </location>
</feature>
<dbReference type="InterPro" id="IPR040919">
    <property type="entry name" value="Asparaginase_C"/>
</dbReference>
<evidence type="ECO:0000256" key="2">
    <source>
        <dbReference type="ARBA" id="ARBA00022801"/>
    </source>
</evidence>
<dbReference type="InterPro" id="IPR036152">
    <property type="entry name" value="Asp/glu_Ase-like_sf"/>
</dbReference>
<evidence type="ECO:0000259" key="6">
    <source>
        <dbReference type="Pfam" id="PF17763"/>
    </source>
</evidence>
<dbReference type="Gene3D" id="3.40.50.40">
    <property type="match status" value="1"/>
</dbReference>
<dbReference type="SFLD" id="SFLDS00057">
    <property type="entry name" value="Glutaminase/Asparaginase"/>
    <property type="match status" value="1"/>
</dbReference>
<evidence type="ECO:0000256" key="4">
    <source>
        <dbReference type="SAM" id="MobiDB-lite"/>
    </source>
</evidence>
<feature type="active site" evidence="3">
    <location>
        <position position="152"/>
    </location>
</feature>
<evidence type="ECO:0000256" key="1">
    <source>
        <dbReference type="ARBA" id="ARBA00012920"/>
    </source>
</evidence>
<dbReference type="PROSITE" id="PS51732">
    <property type="entry name" value="ASN_GLN_ASE_3"/>
    <property type="match status" value="1"/>
</dbReference>
<dbReference type="InterPro" id="IPR027473">
    <property type="entry name" value="L-asparaginase_C"/>
</dbReference>
<dbReference type="Pfam" id="PF17763">
    <property type="entry name" value="Asparaginase_C"/>
    <property type="match status" value="1"/>
</dbReference>